<evidence type="ECO:0000256" key="6">
    <source>
        <dbReference type="ARBA" id="ARBA00021623"/>
    </source>
</evidence>
<evidence type="ECO:0000256" key="7">
    <source>
        <dbReference type="ARBA" id="ARBA00022679"/>
    </source>
</evidence>
<dbReference type="SUPFAM" id="SSF56059">
    <property type="entry name" value="Glutathione synthetase ATP-binding domain-like"/>
    <property type="match status" value="1"/>
</dbReference>
<dbReference type="Gene3D" id="3.30.1490.20">
    <property type="entry name" value="ATP-grasp fold, A domain"/>
    <property type="match status" value="1"/>
</dbReference>
<comment type="pathway">
    <text evidence="3 15">Carbohydrate biosynthesis; gluconeogenesis.</text>
</comment>
<dbReference type="EC" id="2.7.9.2" evidence="5 15"/>
<dbReference type="FunFam" id="3.30.470.20:FF:000017">
    <property type="entry name" value="Phosphoenolpyruvate synthase"/>
    <property type="match status" value="1"/>
</dbReference>
<dbReference type="RefSeq" id="WP_161858438.1">
    <property type="nucleotide sequence ID" value="NZ_CP047491.1"/>
</dbReference>
<protein>
    <recommendedName>
        <fullName evidence="6 15">Phosphoenolpyruvate synthase</fullName>
        <shortName evidence="15">PEP synthase</shortName>
        <ecNumber evidence="5 15">2.7.9.2</ecNumber>
    </recommendedName>
    <alternativeName>
        <fullName evidence="13 15">Pyruvate, water dikinase</fullName>
    </alternativeName>
</protein>
<dbReference type="SUPFAM" id="SSF51621">
    <property type="entry name" value="Phosphoenolpyruvate/pyruvate domain"/>
    <property type="match status" value="1"/>
</dbReference>
<dbReference type="InterPro" id="IPR002192">
    <property type="entry name" value="PPDK_AMP/ATP-bd"/>
</dbReference>
<dbReference type="Gene3D" id="3.30.470.20">
    <property type="entry name" value="ATP-grasp fold, B domain"/>
    <property type="match status" value="1"/>
</dbReference>
<evidence type="ECO:0000313" key="19">
    <source>
        <dbReference type="EMBL" id="MBB5210402.1"/>
    </source>
</evidence>
<evidence type="ECO:0000256" key="15">
    <source>
        <dbReference type="PIRNR" id="PIRNR000854"/>
    </source>
</evidence>
<dbReference type="PANTHER" id="PTHR43030">
    <property type="entry name" value="PHOSPHOENOLPYRUVATE SYNTHASE"/>
    <property type="match status" value="1"/>
</dbReference>
<evidence type="ECO:0000256" key="14">
    <source>
        <dbReference type="ARBA" id="ARBA00047700"/>
    </source>
</evidence>
<evidence type="ECO:0000256" key="2">
    <source>
        <dbReference type="ARBA" id="ARBA00002988"/>
    </source>
</evidence>
<keyword evidence="12 15" id="KW-0460">Magnesium</keyword>
<dbReference type="InterPro" id="IPR006319">
    <property type="entry name" value="PEP_synth"/>
</dbReference>
<feature type="domain" description="PEP-utilising enzyme C-terminal" evidence="18">
    <location>
        <begin position="487"/>
        <end position="798"/>
    </location>
</feature>
<dbReference type="PANTHER" id="PTHR43030:SF1">
    <property type="entry name" value="PHOSPHOENOLPYRUVATE SYNTHASE"/>
    <property type="match status" value="1"/>
</dbReference>
<evidence type="ECO:0000259" key="18">
    <source>
        <dbReference type="Pfam" id="PF02896"/>
    </source>
</evidence>
<dbReference type="PROSITE" id="PS00742">
    <property type="entry name" value="PEP_ENZYMES_2"/>
    <property type="match status" value="1"/>
</dbReference>
<gene>
    <name evidence="20" type="primary">ppsA</name>
    <name evidence="20" type="ORF">GTQ55_09025</name>
    <name evidence="19" type="ORF">HNQ53_000590</name>
</gene>
<dbReference type="GO" id="GO:0046872">
    <property type="term" value="F:metal ion binding"/>
    <property type="evidence" value="ECO:0007669"/>
    <property type="project" value="UniProtKB-KW"/>
</dbReference>
<dbReference type="GO" id="GO:0005524">
    <property type="term" value="F:ATP binding"/>
    <property type="evidence" value="ECO:0007669"/>
    <property type="project" value="UniProtKB-KW"/>
</dbReference>
<comment type="cofactor">
    <cofactor evidence="1 15">
        <name>Mg(2+)</name>
        <dbReference type="ChEBI" id="CHEBI:18420"/>
    </cofactor>
</comment>
<keyword evidence="19" id="KW-0670">Pyruvate</keyword>
<evidence type="ECO:0000256" key="3">
    <source>
        <dbReference type="ARBA" id="ARBA00004742"/>
    </source>
</evidence>
<evidence type="ECO:0000313" key="22">
    <source>
        <dbReference type="Proteomes" id="UP000563601"/>
    </source>
</evidence>
<dbReference type="EMBL" id="JACHHR010000001">
    <property type="protein sequence ID" value="MBB5210402.1"/>
    <property type="molecule type" value="Genomic_DNA"/>
</dbReference>
<evidence type="ECO:0000256" key="12">
    <source>
        <dbReference type="ARBA" id="ARBA00022842"/>
    </source>
</evidence>
<evidence type="ECO:0000256" key="9">
    <source>
        <dbReference type="ARBA" id="ARBA00022741"/>
    </source>
</evidence>
<dbReference type="InterPro" id="IPR040442">
    <property type="entry name" value="Pyrv_kinase-like_dom_sf"/>
</dbReference>
<dbReference type="FunFam" id="3.30.1490.20:FF:000010">
    <property type="entry name" value="Phosphoenolpyruvate synthase"/>
    <property type="match status" value="1"/>
</dbReference>
<dbReference type="Proteomes" id="UP000464675">
    <property type="component" value="Chromosome"/>
</dbReference>
<reference evidence="20 21" key="1">
    <citation type="submission" date="2020-01" db="EMBL/GenBank/DDBJ databases">
        <title>The possibility of degradation of plastic by Microbulbifer hydrolyticus IRE-31.</title>
        <authorList>
            <person name="Liu L."/>
        </authorList>
    </citation>
    <scope>NUCLEOTIDE SEQUENCE [LARGE SCALE GENOMIC DNA]</scope>
    <source>
        <strain evidence="20 21">IRE-31</strain>
    </source>
</reference>
<comment type="similarity">
    <text evidence="4 15">Belongs to the PEP-utilizing enzyme family.</text>
</comment>
<dbReference type="Gene3D" id="3.50.30.10">
    <property type="entry name" value="Phosphohistidine domain"/>
    <property type="match status" value="1"/>
</dbReference>
<dbReference type="InterPro" id="IPR000121">
    <property type="entry name" value="PEP_util_C"/>
</dbReference>
<dbReference type="InterPro" id="IPR008279">
    <property type="entry name" value="PEP-util_enz_mobile_dom"/>
</dbReference>
<keyword evidence="7 15" id="KW-0808">Transferase</keyword>
<proteinExistence type="inferred from homology"/>
<dbReference type="Pfam" id="PF02896">
    <property type="entry name" value="PEP-utilizers_C"/>
    <property type="match status" value="1"/>
</dbReference>
<name>A0A6P1TBT3_9GAMM</name>
<dbReference type="InterPro" id="IPR023151">
    <property type="entry name" value="PEP_util_CS"/>
</dbReference>
<dbReference type="NCBIfam" id="TIGR01418">
    <property type="entry name" value="PEP_synth"/>
    <property type="match status" value="1"/>
</dbReference>
<keyword evidence="8 15" id="KW-0479">Metal-binding</keyword>
<dbReference type="Proteomes" id="UP000563601">
    <property type="component" value="Unassembled WGS sequence"/>
</dbReference>
<evidence type="ECO:0000256" key="5">
    <source>
        <dbReference type="ARBA" id="ARBA00011996"/>
    </source>
</evidence>
<accession>A0A6P1TBT3</accession>
<comment type="function">
    <text evidence="2 15">Catalyzes the phosphorylation of pyruvate to phosphoenolpyruvate.</text>
</comment>
<feature type="domain" description="Pyruvate phosphate dikinase AMP/ATP-binding" evidence="17">
    <location>
        <begin position="20"/>
        <end position="351"/>
    </location>
</feature>
<keyword evidence="21" id="KW-1185">Reference proteome</keyword>
<dbReference type="InterPro" id="IPR036637">
    <property type="entry name" value="Phosphohistidine_dom_sf"/>
</dbReference>
<evidence type="ECO:0000256" key="4">
    <source>
        <dbReference type="ARBA" id="ARBA00007837"/>
    </source>
</evidence>
<dbReference type="SUPFAM" id="SSF52009">
    <property type="entry name" value="Phosphohistidine domain"/>
    <property type="match status" value="1"/>
</dbReference>
<dbReference type="InterPro" id="IPR013815">
    <property type="entry name" value="ATP_grasp_subdomain_1"/>
</dbReference>
<sequence length="804" mass="88058">MAEYRYIRWFKDTGLEHIADVGGKSASLGEMYRTLSPRGILVPNGFTITAAAYRAVLDSANAWKPLRELLDGLQNADNDRQDVIAEHAREIVYGAGLPKVVAQEITGAYESLCAEYGDTLRVAVRSSATAEDLPDASFAGQHDSFLNIGDIDGLLEACRRCFASLFTARAISYRERNGYDHFKVSLAIAVMKMARTDQASSGVMFSLDTDSGFRDVVFITSVYGLGENIVQGTVDPDEFYVHKPTYEQGYRCVLRRQIGAKQQTMVCDEDLNSQDVHNIDTPEALRDQFSLSDDEVLTLAHYAITAEKHYSALRGSPCPMDLEWGKDADDGRLYLLQARPETVASQKSRNQLKHYRFPHKPDKHTQLASGRAIGTGIGTGKVRRVTDASQLSAFKDGEILLARSTSPDWGPAMRRAAGLVTERGGRTCHAAIVAREFGIPAVVGIGSEHQLQDGETVTLSCAEGDVGQVYRGEIPFEVNTVALDQLPATKTKMMINLASPEQAFRLSALPCDGVGLARMEFIVNEHIKAHPMALACPEKIGDENDRAAIQALTAHYDSGSDYFIQKLSEGIGTIAAAFYPRPVIVRTSDFKTNEYARLIGGSTFEPHEENPMLGFRGAARYAHEAYAQGFALECAALKRARDVMGLTNIKVMIPFCRRIPEGEQVLRAMADHGLTHGNQQLQVYVMCEIPNNVVQIDAFSQLFDGISIGSNDLTQLVLGVDRDSDIVAFDFDERDPGVLEMIRLAIEGAQRNGIPAGICGEAPSNYPEVAEYLVKLGIDSISLSPDALLRTIQRVAAIEQQADS</sequence>
<keyword evidence="10 15" id="KW-0418">Kinase</keyword>
<evidence type="ECO:0000259" key="16">
    <source>
        <dbReference type="Pfam" id="PF00391"/>
    </source>
</evidence>
<dbReference type="Pfam" id="PF00391">
    <property type="entry name" value="PEP-utilizers"/>
    <property type="match status" value="1"/>
</dbReference>
<dbReference type="GO" id="GO:0008986">
    <property type="term" value="F:pyruvate, water dikinase activity"/>
    <property type="evidence" value="ECO:0007669"/>
    <property type="project" value="UniProtKB-EC"/>
</dbReference>
<dbReference type="EMBL" id="CP047491">
    <property type="protein sequence ID" value="QHQ39113.1"/>
    <property type="molecule type" value="Genomic_DNA"/>
</dbReference>
<dbReference type="OrthoDB" id="9765468at2"/>
<organism evidence="19 22">
    <name type="scientific">Microbulbifer hydrolyticus</name>
    <dbReference type="NCBI Taxonomy" id="48074"/>
    <lineage>
        <taxon>Bacteria</taxon>
        <taxon>Pseudomonadati</taxon>
        <taxon>Pseudomonadota</taxon>
        <taxon>Gammaproteobacteria</taxon>
        <taxon>Cellvibrionales</taxon>
        <taxon>Microbulbiferaceae</taxon>
        <taxon>Microbulbifer</taxon>
    </lineage>
</organism>
<evidence type="ECO:0000256" key="8">
    <source>
        <dbReference type="ARBA" id="ARBA00022723"/>
    </source>
</evidence>
<dbReference type="AlphaFoldDB" id="A0A6P1TBT3"/>
<dbReference type="PROSITE" id="PS00370">
    <property type="entry name" value="PEP_ENZYMES_PHOS_SITE"/>
    <property type="match status" value="1"/>
</dbReference>
<evidence type="ECO:0000256" key="10">
    <source>
        <dbReference type="ARBA" id="ARBA00022777"/>
    </source>
</evidence>
<dbReference type="PIRSF" id="PIRSF000854">
    <property type="entry name" value="PEP_synthase"/>
    <property type="match status" value="1"/>
</dbReference>
<comment type="catalytic activity">
    <reaction evidence="14 15">
        <text>pyruvate + ATP + H2O = phosphoenolpyruvate + AMP + phosphate + 2 H(+)</text>
        <dbReference type="Rhea" id="RHEA:11364"/>
        <dbReference type="ChEBI" id="CHEBI:15361"/>
        <dbReference type="ChEBI" id="CHEBI:15377"/>
        <dbReference type="ChEBI" id="CHEBI:15378"/>
        <dbReference type="ChEBI" id="CHEBI:30616"/>
        <dbReference type="ChEBI" id="CHEBI:43474"/>
        <dbReference type="ChEBI" id="CHEBI:58702"/>
        <dbReference type="ChEBI" id="CHEBI:456215"/>
        <dbReference type="EC" id="2.7.9.2"/>
    </reaction>
</comment>
<evidence type="ECO:0000259" key="17">
    <source>
        <dbReference type="Pfam" id="PF01326"/>
    </source>
</evidence>
<evidence type="ECO:0000313" key="21">
    <source>
        <dbReference type="Proteomes" id="UP000464675"/>
    </source>
</evidence>
<evidence type="ECO:0000313" key="20">
    <source>
        <dbReference type="EMBL" id="QHQ39113.1"/>
    </source>
</evidence>
<evidence type="ECO:0000256" key="13">
    <source>
        <dbReference type="ARBA" id="ARBA00033470"/>
    </source>
</evidence>
<reference evidence="19 22" key="2">
    <citation type="submission" date="2020-08" db="EMBL/GenBank/DDBJ databases">
        <title>Genomic Encyclopedia of Type Strains, Phase IV (KMG-IV): sequencing the most valuable type-strain genomes for metagenomic binning, comparative biology and taxonomic classification.</title>
        <authorList>
            <person name="Goeker M."/>
        </authorList>
    </citation>
    <scope>NUCLEOTIDE SEQUENCE [LARGE SCALE GENOMIC DNA]</scope>
    <source>
        <strain evidence="19 22">DSM 11525</strain>
    </source>
</reference>
<feature type="domain" description="PEP-utilising enzyme mobile" evidence="16">
    <location>
        <begin position="394"/>
        <end position="464"/>
    </location>
</feature>
<evidence type="ECO:0000256" key="11">
    <source>
        <dbReference type="ARBA" id="ARBA00022840"/>
    </source>
</evidence>
<dbReference type="InterPro" id="IPR018274">
    <property type="entry name" value="PEP_util_AS"/>
</dbReference>
<evidence type="ECO:0000256" key="1">
    <source>
        <dbReference type="ARBA" id="ARBA00001946"/>
    </source>
</evidence>
<keyword evidence="11 15" id="KW-0067">ATP-binding</keyword>
<dbReference type="Pfam" id="PF01326">
    <property type="entry name" value="PPDK_N"/>
    <property type="match status" value="1"/>
</dbReference>
<dbReference type="Gene3D" id="3.20.20.60">
    <property type="entry name" value="Phosphoenolpyruvate-binding domains"/>
    <property type="match status" value="1"/>
</dbReference>
<dbReference type="InterPro" id="IPR015813">
    <property type="entry name" value="Pyrv/PenolPyrv_kinase-like_dom"/>
</dbReference>
<dbReference type="NCBIfam" id="NF005057">
    <property type="entry name" value="PRK06464.1"/>
    <property type="match status" value="1"/>
</dbReference>
<dbReference type="GO" id="GO:0006094">
    <property type="term" value="P:gluconeogenesis"/>
    <property type="evidence" value="ECO:0007669"/>
    <property type="project" value="UniProtKB-UniPathway"/>
</dbReference>
<keyword evidence="9 15" id="KW-0547">Nucleotide-binding</keyword>